<dbReference type="PANTHER" id="PTHR46797:SF1">
    <property type="entry name" value="METHYLPHOSPHONATE SYNTHASE"/>
    <property type="match status" value="1"/>
</dbReference>
<evidence type="ECO:0000313" key="3">
    <source>
        <dbReference type="EMBL" id="MSA88949.1"/>
    </source>
</evidence>
<dbReference type="RefSeq" id="WP_154238358.1">
    <property type="nucleotide sequence ID" value="NZ_CALJPI010000243.1"/>
</dbReference>
<dbReference type="InterPro" id="IPR050807">
    <property type="entry name" value="TransReg_Diox_bact_type"/>
</dbReference>
<dbReference type="InterPro" id="IPR001387">
    <property type="entry name" value="Cro/C1-type_HTH"/>
</dbReference>
<evidence type="ECO:0000313" key="4">
    <source>
        <dbReference type="EMBL" id="MSC32496.1"/>
    </source>
</evidence>
<protein>
    <submittedName>
        <fullName evidence="3">Helix-turn-helix domain-containing protein</fullName>
    </submittedName>
</protein>
<dbReference type="Proteomes" id="UP000480929">
    <property type="component" value="Unassembled WGS sequence"/>
</dbReference>
<dbReference type="GO" id="GO:0005829">
    <property type="term" value="C:cytosol"/>
    <property type="evidence" value="ECO:0007669"/>
    <property type="project" value="TreeGrafter"/>
</dbReference>
<dbReference type="InterPro" id="IPR010982">
    <property type="entry name" value="Lambda_DNA-bd_dom_sf"/>
</dbReference>
<dbReference type="EMBL" id="WKPI01000005">
    <property type="protein sequence ID" value="MSC32496.1"/>
    <property type="molecule type" value="Genomic_DNA"/>
</dbReference>
<evidence type="ECO:0000256" key="1">
    <source>
        <dbReference type="ARBA" id="ARBA00023125"/>
    </source>
</evidence>
<accession>A0A6N7S589</accession>
<reference evidence="5 6" key="1">
    <citation type="journal article" date="2019" name="Nat. Med.">
        <title>A library of human gut bacterial isolates paired with longitudinal multiomics data enables mechanistic microbiome research.</title>
        <authorList>
            <person name="Poyet M."/>
            <person name="Groussin M."/>
            <person name="Gibbons S.M."/>
            <person name="Avila-Pacheco J."/>
            <person name="Jiang X."/>
            <person name="Kearney S.M."/>
            <person name="Perrotta A.R."/>
            <person name="Berdy B."/>
            <person name="Zhao S."/>
            <person name="Lieberman T.D."/>
            <person name="Swanson P.K."/>
            <person name="Smith M."/>
            <person name="Roesemann S."/>
            <person name="Alexander J.E."/>
            <person name="Rich S.A."/>
            <person name="Livny J."/>
            <person name="Vlamakis H."/>
            <person name="Clish C."/>
            <person name="Bullock K."/>
            <person name="Deik A."/>
            <person name="Scott J."/>
            <person name="Pierce K.A."/>
            <person name="Xavier R.J."/>
            <person name="Alm E.J."/>
        </authorList>
    </citation>
    <scope>NUCLEOTIDE SEQUENCE [LARGE SCALE GENOMIC DNA]</scope>
    <source>
        <strain evidence="3 5">BIOML-A4</strain>
        <strain evidence="4 6">BIOML-A5</strain>
    </source>
</reference>
<dbReference type="PANTHER" id="PTHR46797">
    <property type="entry name" value="HTH-TYPE TRANSCRIPTIONAL REGULATOR"/>
    <property type="match status" value="1"/>
</dbReference>
<dbReference type="AlphaFoldDB" id="A0A6N7S589"/>
<evidence type="ECO:0000259" key="2">
    <source>
        <dbReference type="PROSITE" id="PS50943"/>
    </source>
</evidence>
<name>A0A6N7S589_9FIRM</name>
<sequence length="154" mass="17860">MKAKRSLGENLRLLREERGISQKALGQSLSLSDGAISRYENNTAEPDIRTLCKMAEIFGVDFNYLLDYHGYVRKTQDIVLENKDVELLDHYHLCSSAHQRLIRIIAKELARQDQQWPQRTPFSSLEAANLIHEDKEEWLEPEPPIELIKKKTDS</sequence>
<dbReference type="PROSITE" id="PS50943">
    <property type="entry name" value="HTH_CROC1"/>
    <property type="match status" value="1"/>
</dbReference>
<dbReference type="Proteomes" id="UP000433575">
    <property type="component" value="Unassembled WGS sequence"/>
</dbReference>
<dbReference type="SUPFAM" id="SSF47413">
    <property type="entry name" value="lambda repressor-like DNA-binding domains"/>
    <property type="match status" value="1"/>
</dbReference>
<dbReference type="Pfam" id="PF01381">
    <property type="entry name" value="HTH_3"/>
    <property type="match status" value="1"/>
</dbReference>
<dbReference type="EMBL" id="WKPJ01000006">
    <property type="protein sequence ID" value="MSA88949.1"/>
    <property type="molecule type" value="Genomic_DNA"/>
</dbReference>
<keyword evidence="1" id="KW-0238">DNA-binding</keyword>
<keyword evidence="6" id="KW-1185">Reference proteome</keyword>
<feature type="domain" description="HTH cro/C1-type" evidence="2">
    <location>
        <begin position="11"/>
        <end position="65"/>
    </location>
</feature>
<dbReference type="Gene3D" id="1.10.260.40">
    <property type="entry name" value="lambda repressor-like DNA-binding domains"/>
    <property type="match status" value="1"/>
</dbReference>
<dbReference type="OrthoDB" id="72638at2"/>
<evidence type="ECO:0000313" key="6">
    <source>
        <dbReference type="Proteomes" id="UP000480929"/>
    </source>
</evidence>
<organism evidence="3 5">
    <name type="scientific">Holdemania massiliensis</name>
    <dbReference type="NCBI Taxonomy" id="1468449"/>
    <lineage>
        <taxon>Bacteria</taxon>
        <taxon>Bacillati</taxon>
        <taxon>Bacillota</taxon>
        <taxon>Erysipelotrichia</taxon>
        <taxon>Erysipelotrichales</taxon>
        <taxon>Erysipelotrichaceae</taxon>
        <taxon>Holdemania</taxon>
    </lineage>
</organism>
<comment type="caution">
    <text evidence="3">The sequence shown here is derived from an EMBL/GenBank/DDBJ whole genome shotgun (WGS) entry which is preliminary data.</text>
</comment>
<dbReference type="SMART" id="SM00530">
    <property type="entry name" value="HTH_XRE"/>
    <property type="match status" value="1"/>
</dbReference>
<dbReference type="GO" id="GO:0003700">
    <property type="term" value="F:DNA-binding transcription factor activity"/>
    <property type="evidence" value="ECO:0007669"/>
    <property type="project" value="TreeGrafter"/>
</dbReference>
<evidence type="ECO:0000313" key="5">
    <source>
        <dbReference type="Proteomes" id="UP000433575"/>
    </source>
</evidence>
<gene>
    <name evidence="4" type="ORF">GKD88_05110</name>
    <name evidence="3" type="ORF">GKE08_06380</name>
</gene>
<dbReference type="CDD" id="cd00093">
    <property type="entry name" value="HTH_XRE"/>
    <property type="match status" value="1"/>
</dbReference>
<proteinExistence type="predicted"/>
<dbReference type="GO" id="GO:0003677">
    <property type="term" value="F:DNA binding"/>
    <property type="evidence" value="ECO:0007669"/>
    <property type="project" value="UniProtKB-KW"/>
</dbReference>